<keyword evidence="9" id="KW-0121">Carboxypeptidase</keyword>
<keyword evidence="3" id="KW-0645">Protease</keyword>
<feature type="region of interest" description="Disordered" evidence="7">
    <location>
        <begin position="600"/>
        <end position="627"/>
    </location>
</feature>
<accession>E7QZH4</accession>
<keyword evidence="4" id="KW-0378">Hydrolase</keyword>
<name>E7QZH4_HALPU</name>
<organism evidence="9 10">
    <name type="scientific">Haladaptatus paucihalophilus DX253</name>
    <dbReference type="NCBI Taxonomy" id="797209"/>
    <lineage>
        <taxon>Archaea</taxon>
        <taxon>Methanobacteriati</taxon>
        <taxon>Methanobacteriota</taxon>
        <taxon>Stenosarchaea group</taxon>
        <taxon>Halobacteria</taxon>
        <taxon>Halobacteriales</taxon>
        <taxon>Haladaptataceae</taxon>
        <taxon>Haladaptatus</taxon>
    </lineage>
</organism>
<sequence length="937" mass="103626">MDRSKDIPISRRQFVRLSAATAGAVSLSKGVAAESTSSAPTELYDFVLGRVDEECEIPTLVELRRPAFDALEPYSDDYFRTTTDPTIAAWLRLTPTEARDVAELDAVDTLKFSPGSNPFWRLGEYANGAFPPVDDSVDYIDYEQMVDGIHHLEAEHSDRVRVRSWGQSPGHENLFEETASDPRELWVVEVTNDIDDETAFQEKEKVFFSLSIHGDERSGAEAGSRFVQRLLDGDEPTVEAMLDHVVLLFAYTNPDGFSARRQEYLVNDDPIGDPEPENNSFKRVTGTGVDPNRGYPTVGWVNPAYYPAEPNGRDLQDDMPGVDDDVPTSPKEYEEIVPDSLDIVEALRGYDNLNYGSDLHGMFWSSNFIEGLIVNDQYDHGELHDIYELNRRANVRVRDEIESDLDARREQFEALNREYLIDGYGVPPEYVDRYDTSVPESGYEYGTIFDTIQYTTSGTLISWMSHPEDQGGLGVTMMAHEMGWDNRVFDRMVFRPWLVDLQARGFQEVIRTVTEHAANDVTADIRTGNATTAYVETDSLTRRSSALSFEDIDTTTAREKLGVGKQWTASSVSVPDGTHELSITVDSPTGPILTKLRDGSGRVVRSHDSASDRPRRTAEWSIPTPSSGEWTVEVKTLGGEREGTATVDRTVVSSTADTVMSPDPESVFGYEQRSYSVSPLAYFSDYEAYMTDGRGRKSSETRGHHGQHGNGNITDGMTGLTVEDIKDGALFRGRSSRLAVENLVVSHADGADDDAYVRELDRFVSNGGTLVLTDAGVSHLGLLENDLAAGITADDVTTFESEIPHFDRRNDDHPLLMGTRNVQREFFNVPPLGYPIANAPATGVAPTAFEDAGGTVAGVTDGQERLVTAGSIRREDGSGIHVIGGMLPPAYQRVAHPFGMLEYTATFLSHTMLTNALGFTQRRYVNGDLVETFGTLD</sequence>
<feature type="compositionally biased region" description="Basic and acidic residues" evidence="7">
    <location>
        <begin position="600"/>
        <end position="618"/>
    </location>
</feature>
<feature type="domain" description="Peptidase M14" evidence="8">
    <location>
        <begin position="149"/>
        <end position="465"/>
    </location>
</feature>
<reference evidence="9 10" key="1">
    <citation type="journal article" date="2014" name="ISME J.">
        <title>Trehalose/2-sulfotrehalose biosynthesis and glycine-betaine uptake are widely spread mechanisms for osmoadaptation in the Halobacteriales.</title>
        <authorList>
            <person name="Youssef N.H."/>
            <person name="Savage-Ashlock K.N."/>
            <person name="McCully A.L."/>
            <person name="Luedtke B."/>
            <person name="Shaw E.I."/>
            <person name="Hoff W.D."/>
            <person name="Elshahed M.S."/>
        </authorList>
    </citation>
    <scope>NUCLEOTIDE SEQUENCE [LARGE SCALE GENOMIC DNA]</scope>
    <source>
        <strain evidence="9 10">DX253</strain>
    </source>
</reference>
<evidence type="ECO:0000313" key="10">
    <source>
        <dbReference type="Proteomes" id="UP000003751"/>
    </source>
</evidence>
<dbReference type="GO" id="GO:0004181">
    <property type="term" value="F:metallocarboxypeptidase activity"/>
    <property type="evidence" value="ECO:0007669"/>
    <property type="project" value="InterPro"/>
</dbReference>
<evidence type="ECO:0000256" key="1">
    <source>
        <dbReference type="ARBA" id="ARBA00001947"/>
    </source>
</evidence>
<dbReference type="OrthoDB" id="202058at2157"/>
<keyword evidence="5" id="KW-0862">Zinc</keyword>
<dbReference type="AlphaFoldDB" id="E7QZH4"/>
<evidence type="ECO:0000256" key="5">
    <source>
        <dbReference type="ARBA" id="ARBA00022833"/>
    </source>
</evidence>
<feature type="region of interest" description="Disordered" evidence="7">
    <location>
        <begin position="695"/>
        <end position="719"/>
    </location>
</feature>
<keyword evidence="6" id="KW-0482">Metalloprotease</keyword>
<dbReference type="EMBL" id="AEMG01000029">
    <property type="protein sequence ID" value="EFW90095.1"/>
    <property type="molecule type" value="Genomic_DNA"/>
</dbReference>
<protein>
    <submittedName>
        <fullName evidence="9">Peptidase M14 carboxypeptidase A</fullName>
    </submittedName>
</protein>
<evidence type="ECO:0000259" key="8">
    <source>
        <dbReference type="Pfam" id="PF00246"/>
    </source>
</evidence>
<evidence type="ECO:0000256" key="6">
    <source>
        <dbReference type="ARBA" id="ARBA00023049"/>
    </source>
</evidence>
<dbReference type="eggNOG" id="arCOG11394">
    <property type="taxonomic scope" value="Archaea"/>
</dbReference>
<feature type="region of interest" description="Disordered" evidence="7">
    <location>
        <begin position="269"/>
        <end position="288"/>
    </location>
</feature>
<comment type="similarity">
    <text evidence="2">Belongs to the peptidase M14 family.</text>
</comment>
<proteinExistence type="inferred from homology"/>
<dbReference type="GO" id="GO:0008270">
    <property type="term" value="F:zinc ion binding"/>
    <property type="evidence" value="ECO:0007669"/>
    <property type="project" value="InterPro"/>
</dbReference>
<dbReference type="InterPro" id="IPR000834">
    <property type="entry name" value="Peptidase_M14"/>
</dbReference>
<dbReference type="PROSITE" id="PS51318">
    <property type="entry name" value="TAT"/>
    <property type="match status" value="1"/>
</dbReference>
<dbReference type="STRING" id="797209.GCA_000376445_03223"/>
<dbReference type="GO" id="GO:0005615">
    <property type="term" value="C:extracellular space"/>
    <property type="evidence" value="ECO:0007669"/>
    <property type="project" value="TreeGrafter"/>
</dbReference>
<dbReference type="InterPro" id="IPR006311">
    <property type="entry name" value="TAT_signal"/>
</dbReference>
<dbReference type="SUPFAM" id="SSF53187">
    <property type="entry name" value="Zn-dependent exopeptidases"/>
    <property type="match status" value="1"/>
</dbReference>
<dbReference type="GO" id="GO:0006508">
    <property type="term" value="P:proteolysis"/>
    <property type="evidence" value="ECO:0007669"/>
    <property type="project" value="UniProtKB-KW"/>
</dbReference>
<dbReference type="PANTHER" id="PTHR11705">
    <property type="entry name" value="PROTEASE FAMILY M14 CARBOXYPEPTIDASE A,B"/>
    <property type="match status" value="1"/>
</dbReference>
<dbReference type="Pfam" id="PF00246">
    <property type="entry name" value="Peptidase_M14"/>
    <property type="match status" value="1"/>
</dbReference>
<comment type="cofactor">
    <cofactor evidence="1">
        <name>Zn(2+)</name>
        <dbReference type="ChEBI" id="CHEBI:29105"/>
    </cofactor>
</comment>
<evidence type="ECO:0000256" key="7">
    <source>
        <dbReference type="SAM" id="MobiDB-lite"/>
    </source>
</evidence>
<evidence type="ECO:0000256" key="3">
    <source>
        <dbReference type="ARBA" id="ARBA00022670"/>
    </source>
</evidence>
<dbReference type="PATRIC" id="fig|797209.4.peg.4101"/>
<evidence type="ECO:0000256" key="2">
    <source>
        <dbReference type="ARBA" id="ARBA00005988"/>
    </source>
</evidence>
<comment type="caution">
    <text evidence="9">The sequence shown here is derived from an EMBL/GenBank/DDBJ whole genome shotgun (WGS) entry which is preliminary data.</text>
</comment>
<gene>
    <name evidence="9" type="ORF">ZOD2009_20917</name>
</gene>
<dbReference type="Gene3D" id="3.40.630.10">
    <property type="entry name" value="Zn peptidases"/>
    <property type="match status" value="1"/>
</dbReference>
<evidence type="ECO:0000313" key="9">
    <source>
        <dbReference type="EMBL" id="EFW90095.1"/>
    </source>
</evidence>
<dbReference type="Proteomes" id="UP000003751">
    <property type="component" value="Unassembled WGS sequence"/>
</dbReference>
<evidence type="ECO:0000256" key="4">
    <source>
        <dbReference type="ARBA" id="ARBA00022801"/>
    </source>
</evidence>
<dbReference type="PANTHER" id="PTHR11705:SF143">
    <property type="entry name" value="SLL0236 PROTEIN"/>
    <property type="match status" value="1"/>
</dbReference>